<organism evidence="1 2">
    <name type="scientific">Marinomonas foliarum</name>
    <dbReference type="NCBI Taxonomy" id="491950"/>
    <lineage>
        <taxon>Bacteria</taxon>
        <taxon>Pseudomonadati</taxon>
        <taxon>Pseudomonadota</taxon>
        <taxon>Gammaproteobacteria</taxon>
        <taxon>Oceanospirillales</taxon>
        <taxon>Oceanospirillaceae</taxon>
        <taxon>Marinomonas</taxon>
    </lineage>
</organism>
<proteinExistence type="predicted"/>
<sequence length="174" mass="20348">MLYGERVMHNSEKEKIELEHQAAKLFMRCYERNTGKHIRHIWHNDPIRPDVSCMLEGERLDLEIAHLYGSEEEAMEFLGRDLTPITRDVLRALKQEPADGRLLRSLNKILENKSGKQYDSERVWLVIRNTHPAWSQTDIKALEHMITIPVPHAFEKVWILGDIEGKSGIVRLYP</sequence>
<gene>
    <name evidence="1" type="ORF">DFP77_104152</name>
</gene>
<protein>
    <submittedName>
        <fullName evidence="1">Uncharacterized protein</fullName>
    </submittedName>
</protein>
<comment type="caution">
    <text evidence="1">The sequence shown here is derived from an EMBL/GenBank/DDBJ whole genome shotgun (WGS) entry which is preliminary data.</text>
</comment>
<dbReference type="EMBL" id="QPJQ01000004">
    <property type="protein sequence ID" value="RCX07789.1"/>
    <property type="molecule type" value="Genomic_DNA"/>
</dbReference>
<accession>A0A369AEM6</accession>
<reference evidence="1 2" key="1">
    <citation type="submission" date="2018-07" db="EMBL/GenBank/DDBJ databases">
        <title>Genomic Encyclopedia of Type Strains, Phase III (KMG-III): the genomes of soil and plant-associated and newly described type strains.</title>
        <authorList>
            <person name="Whitman W."/>
        </authorList>
    </citation>
    <scope>NUCLEOTIDE SEQUENCE [LARGE SCALE GENOMIC DNA]</scope>
    <source>
        <strain evidence="1 2">CECT 7731</strain>
    </source>
</reference>
<evidence type="ECO:0000313" key="2">
    <source>
        <dbReference type="Proteomes" id="UP000253506"/>
    </source>
</evidence>
<dbReference type="Proteomes" id="UP000253506">
    <property type="component" value="Unassembled WGS sequence"/>
</dbReference>
<name>A0A369AEM6_9GAMM</name>
<dbReference type="AlphaFoldDB" id="A0A369AEM6"/>
<evidence type="ECO:0000313" key="1">
    <source>
        <dbReference type="EMBL" id="RCX07789.1"/>
    </source>
</evidence>